<feature type="domain" description="ABC3 transporter permease C-terminal" evidence="8">
    <location>
        <begin position="290"/>
        <end position="409"/>
    </location>
</feature>
<evidence type="ECO:0000256" key="2">
    <source>
        <dbReference type="ARBA" id="ARBA00005236"/>
    </source>
</evidence>
<dbReference type="InterPro" id="IPR025857">
    <property type="entry name" value="MacB_PCD"/>
</dbReference>
<keyword evidence="4 7" id="KW-0812">Transmembrane</keyword>
<evidence type="ECO:0000256" key="7">
    <source>
        <dbReference type="SAM" id="Phobius"/>
    </source>
</evidence>
<evidence type="ECO:0000256" key="3">
    <source>
        <dbReference type="ARBA" id="ARBA00022475"/>
    </source>
</evidence>
<dbReference type="RefSeq" id="WP_035128789.1">
    <property type="nucleotide sequence ID" value="NZ_JRHH01000006.1"/>
</dbReference>
<feature type="transmembrane region" description="Helical" evidence="7">
    <location>
        <begin position="24"/>
        <end position="45"/>
    </location>
</feature>
<evidence type="ECO:0000259" key="9">
    <source>
        <dbReference type="Pfam" id="PF12704"/>
    </source>
</evidence>
<dbReference type="OrthoDB" id="9770036at2"/>
<organism evidence="10 11">
    <name type="scientific">Flavobacterium aquatile LMG 4008 = ATCC 11947</name>
    <dbReference type="NCBI Taxonomy" id="1453498"/>
    <lineage>
        <taxon>Bacteria</taxon>
        <taxon>Pseudomonadati</taxon>
        <taxon>Bacteroidota</taxon>
        <taxon>Flavobacteriia</taxon>
        <taxon>Flavobacteriales</taxon>
        <taxon>Flavobacteriaceae</taxon>
        <taxon>Flavobacterium</taxon>
    </lineage>
</organism>
<evidence type="ECO:0000313" key="10">
    <source>
        <dbReference type="EMBL" id="KGD66875.1"/>
    </source>
</evidence>
<comment type="caution">
    <text evidence="10">The sequence shown here is derived from an EMBL/GenBank/DDBJ whole genome shotgun (WGS) entry which is preliminary data.</text>
</comment>
<dbReference type="Pfam" id="PF02687">
    <property type="entry name" value="FtsX"/>
    <property type="match status" value="1"/>
</dbReference>
<evidence type="ECO:0000256" key="1">
    <source>
        <dbReference type="ARBA" id="ARBA00004651"/>
    </source>
</evidence>
<dbReference type="GO" id="GO:0098797">
    <property type="term" value="C:plasma membrane protein complex"/>
    <property type="evidence" value="ECO:0007669"/>
    <property type="project" value="TreeGrafter"/>
</dbReference>
<reference evidence="10 11" key="1">
    <citation type="submission" date="2014-09" db="EMBL/GenBank/DDBJ databases">
        <title>Whole Genome Shotgun of Flavobacterium aquatile LMG 4008.</title>
        <authorList>
            <person name="Gale A.N."/>
            <person name="Pipes S.E."/>
            <person name="Newman J.D."/>
        </authorList>
    </citation>
    <scope>NUCLEOTIDE SEQUENCE [LARGE SCALE GENOMIC DNA]</scope>
    <source>
        <strain evidence="10 11">LMG 4008</strain>
    </source>
</reference>
<dbReference type="PANTHER" id="PTHR30489:SF0">
    <property type="entry name" value="LIPOPROTEIN-RELEASING SYSTEM TRANSMEMBRANE PROTEIN LOLE"/>
    <property type="match status" value="1"/>
</dbReference>
<dbReference type="Proteomes" id="UP000029554">
    <property type="component" value="Unassembled WGS sequence"/>
</dbReference>
<sequence length="415" mass="45332">MKTHYNHNIDTNISITYVVANKKITLVAALGVTIGISIFIFMNSLGSGFVKKSNKTIFNNTPHIRVYKDDEISKSIITPKDSNSLVLISNPTVIPKSEQIVNPERIITLLRAQPEVTYVTPEIAVKVFYNSGMSQVSGDASGLEIAEASKMFNIKPSMIQGRMEDIETHSNGILLGVGIASKINAKTGDNISITSSKNITKVMKVVGIFKTNSSIVDKTKSYIGINAAQQLLGENANYITNIDVNVQDFNKAADYSAKFSALTNYKAEDWKAANSDQLNGFKMRGIIIFAMSLSILLVAGFGTYNILNMTITHRINDIAILKAMGFKGWDVIKIFVLQGTLIGLMGIAVGLLIGGVMVYFASKIYMGPDQGYFPIVLDYMVFINASLFGLVVCFFASYLPARKAANVDPVSILRK</sequence>
<proteinExistence type="inferred from homology"/>
<evidence type="ECO:0000256" key="4">
    <source>
        <dbReference type="ARBA" id="ARBA00022692"/>
    </source>
</evidence>
<dbReference type="EMBL" id="JRHH01000006">
    <property type="protein sequence ID" value="KGD66875.1"/>
    <property type="molecule type" value="Genomic_DNA"/>
</dbReference>
<dbReference type="eggNOG" id="COG4591">
    <property type="taxonomic scope" value="Bacteria"/>
</dbReference>
<gene>
    <name evidence="10" type="ORF">LG45_15715</name>
</gene>
<keyword evidence="5 7" id="KW-1133">Transmembrane helix</keyword>
<dbReference type="AlphaFoldDB" id="A0A095UWC0"/>
<keyword evidence="3" id="KW-1003">Cell membrane</keyword>
<keyword evidence="6 7" id="KW-0472">Membrane</keyword>
<comment type="subcellular location">
    <subcellularLocation>
        <location evidence="1">Cell membrane</location>
        <topology evidence="1">Multi-pass membrane protein</topology>
    </subcellularLocation>
</comment>
<name>A0A095UWC0_9FLAO</name>
<evidence type="ECO:0000259" key="8">
    <source>
        <dbReference type="Pfam" id="PF02687"/>
    </source>
</evidence>
<evidence type="ECO:0000256" key="6">
    <source>
        <dbReference type="ARBA" id="ARBA00023136"/>
    </source>
</evidence>
<dbReference type="PANTHER" id="PTHR30489">
    <property type="entry name" value="LIPOPROTEIN-RELEASING SYSTEM TRANSMEMBRANE PROTEIN LOLE"/>
    <property type="match status" value="1"/>
</dbReference>
<dbReference type="InterPro" id="IPR051447">
    <property type="entry name" value="Lipoprotein-release_system"/>
</dbReference>
<feature type="domain" description="MacB-like periplasmic core" evidence="9">
    <location>
        <begin position="25"/>
        <end position="258"/>
    </location>
</feature>
<feature type="transmembrane region" description="Helical" evidence="7">
    <location>
        <begin position="372"/>
        <end position="399"/>
    </location>
</feature>
<dbReference type="GO" id="GO:0044874">
    <property type="term" value="P:lipoprotein localization to outer membrane"/>
    <property type="evidence" value="ECO:0007669"/>
    <property type="project" value="TreeGrafter"/>
</dbReference>
<comment type="similarity">
    <text evidence="2">Belongs to the ABC-4 integral membrane protein family. LolC/E subfamily.</text>
</comment>
<protein>
    <submittedName>
        <fullName evidence="10">Membrane protein</fullName>
    </submittedName>
</protein>
<dbReference type="InterPro" id="IPR003838">
    <property type="entry name" value="ABC3_permease_C"/>
</dbReference>
<keyword evidence="11" id="KW-1185">Reference proteome</keyword>
<evidence type="ECO:0000313" key="11">
    <source>
        <dbReference type="Proteomes" id="UP000029554"/>
    </source>
</evidence>
<dbReference type="STRING" id="1453498.LG45_15715"/>
<feature type="transmembrane region" description="Helical" evidence="7">
    <location>
        <begin position="334"/>
        <end position="360"/>
    </location>
</feature>
<dbReference type="Pfam" id="PF12704">
    <property type="entry name" value="MacB_PCD"/>
    <property type="match status" value="1"/>
</dbReference>
<accession>A0A095UWC0</accession>
<evidence type="ECO:0000256" key="5">
    <source>
        <dbReference type="ARBA" id="ARBA00022989"/>
    </source>
</evidence>
<feature type="transmembrane region" description="Helical" evidence="7">
    <location>
        <begin position="286"/>
        <end position="307"/>
    </location>
</feature>